<accession>A0ABW3UXJ5</accession>
<comment type="caution">
    <text evidence="3">The sequence shown here is derived from an EMBL/GenBank/DDBJ whole genome shotgun (WGS) entry which is preliminary data.</text>
</comment>
<dbReference type="Proteomes" id="UP001597180">
    <property type="component" value="Unassembled WGS sequence"/>
</dbReference>
<organism evidence="3 4">
    <name type="scientific">Paenibacillus vulneris</name>
    <dbReference type="NCBI Taxonomy" id="1133364"/>
    <lineage>
        <taxon>Bacteria</taxon>
        <taxon>Bacillati</taxon>
        <taxon>Bacillota</taxon>
        <taxon>Bacilli</taxon>
        <taxon>Bacillales</taxon>
        <taxon>Paenibacillaceae</taxon>
        <taxon>Paenibacillus</taxon>
    </lineage>
</organism>
<dbReference type="EMBL" id="JBHTLU010000054">
    <property type="protein sequence ID" value="MFD1224994.1"/>
    <property type="molecule type" value="Genomic_DNA"/>
</dbReference>
<dbReference type="RefSeq" id="WP_079915077.1">
    <property type="nucleotide sequence ID" value="NZ_BAABJG010000051.1"/>
</dbReference>
<dbReference type="Pfam" id="PF22570">
    <property type="entry name" value="LiaF-TM"/>
    <property type="match status" value="1"/>
</dbReference>
<evidence type="ECO:0000313" key="4">
    <source>
        <dbReference type="Proteomes" id="UP001597180"/>
    </source>
</evidence>
<evidence type="ECO:0000256" key="1">
    <source>
        <dbReference type="SAM" id="Phobius"/>
    </source>
</evidence>
<dbReference type="InterPro" id="IPR054331">
    <property type="entry name" value="LiaF_TM"/>
</dbReference>
<gene>
    <name evidence="3" type="ORF">ACFQ4B_33365</name>
</gene>
<keyword evidence="1" id="KW-1133">Transmembrane helix</keyword>
<keyword evidence="4" id="KW-1185">Reference proteome</keyword>
<protein>
    <recommendedName>
        <fullName evidence="2">LiaF transmembrane domain-containing protein</fullName>
    </recommendedName>
</protein>
<feature type="transmembrane region" description="Helical" evidence="1">
    <location>
        <begin position="6"/>
        <end position="25"/>
    </location>
</feature>
<name>A0ABW3UXJ5_9BACL</name>
<reference evidence="4" key="1">
    <citation type="journal article" date="2019" name="Int. J. Syst. Evol. Microbiol.">
        <title>The Global Catalogue of Microorganisms (GCM) 10K type strain sequencing project: providing services to taxonomists for standard genome sequencing and annotation.</title>
        <authorList>
            <consortium name="The Broad Institute Genomics Platform"/>
            <consortium name="The Broad Institute Genome Sequencing Center for Infectious Disease"/>
            <person name="Wu L."/>
            <person name="Ma J."/>
        </authorList>
    </citation>
    <scope>NUCLEOTIDE SEQUENCE [LARGE SCALE GENOMIC DNA]</scope>
    <source>
        <strain evidence="4">CCUG 53270</strain>
    </source>
</reference>
<feature type="domain" description="LiaF transmembrane" evidence="2">
    <location>
        <begin position="10"/>
        <end position="96"/>
    </location>
</feature>
<evidence type="ECO:0000259" key="2">
    <source>
        <dbReference type="Pfam" id="PF22570"/>
    </source>
</evidence>
<proteinExistence type="predicted"/>
<keyword evidence="1" id="KW-0812">Transmembrane</keyword>
<sequence>MRLNRHSGLALLLIFFGAIILLNKFGFHTGHIMGYVFPLALVGLGWLGIKNGRSIIGWILLVFGGMILLGKLSGLIAIAVAIGFICYGVCILKKKSGDAY</sequence>
<feature type="transmembrane region" description="Helical" evidence="1">
    <location>
        <begin position="55"/>
        <end position="87"/>
    </location>
</feature>
<keyword evidence="1" id="KW-0472">Membrane</keyword>
<evidence type="ECO:0000313" key="3">
    <source>
        <dbReference type="EMBL" id="MFD1224994.1"/>
    </source>
</evidence>
<feature type="transmembrane region" description="Helical" evidence="1">
    <location>
        <begin position="32"/>
        <end position="49"/>
    </location>
</feature>